<evidence type="ECO:0000259" key="18">
    <source>
        <dbReference type="PROSITE" id="PS50878"/>
    </source>
</evidence>
<keyword evidence="2" id="KW-0808">Transferase</keyword>
<keyword evidence="3" id="KW-0548">Nucleotidyltransferase</keyword>
<dbReference type="PROSITE" id="PS50878">
    <property type="entry name" value="RT_POL"/>
    <property type="match status" value="1"/>
</dbReference>
<evidence type="ECO:0000256" key="15">
    <source>
        <dbReference type="PROSITE-ProRule" id="PRU00047"/>
    </source>
</evidence>
<keyword evidence="1" id="KW-0645">Protease</keyword>
<dbReference type="OrthoDB" id="1738613at2759"/>
<dbReference type="FunFam" id="3.10.20.370:FF:000001">
    <property type="entry name" value="Retrovirus-related Pol polyprotein from transposon 17.6-like protein"/>
    <property type="match status" value="1"/>
</dbReference>
<keyword evidence="12" id="KW-0239">DNA-directed DNA polymerase</keyword>
<evidence type="ECO:0000256" key="8">
    <source>
        <dbReference type="ARBA" id="ARBA00022801"/>
    </source>
</evidence>
<feature type="compositionally biased region" description="Gly residues" evidence="16">
    <location>
        <begin position="358"/>
        <end position="378"/>
    </location>
</feature>
<dbReference type="EMBL" id="SMMG02000002">
    <property type="protein sequence ID" value="KAA3483681.1"/>
    <property type="molecule type" value="Genomic_DNA"/>
</dbReference>
<dbReference type="PROSITE" id="PS50158">
    <property type="entry name" value="ZF_CCHC"/>
    <property type="match status" value="1"/>
</dbReference>
<evidence type="ECO:0000256" key="13">
    <source>
        <dbReference type="ARBA" id="ARBA00023125"/>
    </source>
</evidence>
<dbReference type="GO" id="GO:0006310">
    <property type="term" value="P:DNA recombination"/>
    <property type="evidence" value="ECO:0007669"/>
    <property type="project" value="UniProtKB-KW"/>
</dbReference>
<evidence type="ECO:0000256" key="11">
    <source>
        <dbReference type="ARBA" id="ARBA00022918"/>
    </source>
</evidence>
<feature type="compositionally biased region" description="Polar residues" evidence="16">
    <location>
        <begin position="338"/>
        <end position="347"/>
    </location>
</feature>
<evidence type="ECO:0000256" key="7">
    <source>
        <dbReference type="ARBA" id="ARBA00022759"/>
    </source>
</evidence>
<feature type="domain" description="Reverse transcriptase" evidence="18">
    <location>
        <begin position="586"/>
        <end position="765"/>
    </location>
</feature>
<keyword evidence="5" id="KW-0479">Metal-binding</keyword>
<dbReference type="InterPro" id="IPR043502">
    <property type="entry name" value="DNA/RNA_pol_sf"/>
</dbReference>
<feature type="domain" description="CCHC-type" evidence="17">
    <location>
        <begin position="317"/>
        <end position="332"/>
    </location>
</feature>
<dbReference type="InterPro" id="IPR041373">
    <property type="entry name" value="RT_RNaseH"/>
</dbReference>
<dbReference type="InterPro" id="IPR036397">
    <property type="entry name" value="RNaseH_sf"/>
</dbReference>
<keyword evidence="11" id="KW-0695">RNA-directed DNA polymerase</keyword>
<dbReference type="InterPro" id="IPR056924">
    <property type="entry name" value="SH3_Tf2-1"/>
</dbReference>
<keyword evidence="8" id="KW-0378">Hydrolase</keyword>
<feature type="region of interest" description="Disordered" evidence="16">
    <location>
        <begin position="250"/>
        <end position="301"/>
    </location>
</feature>
<dbReference type="InterPro" id="IPR001584">
    <property type="entry name" value="Integrase_cat-core"/>
</dbReference>
<evidence type="ECO:0000256" key="16">
    <source>
        <dbReference type="SAM" id="MobiDB-lite"/>
    </source>
</evidence>
<accession>A0A5B6WP67</accession>
<keyword evidence="7" id="KW-0255">Endonuclease</keyword>
<dbReference type="InterPro" id="IPR050951">
    <property type="entry name" value="Retrovirus_Pol_polyprotein"/>
</dbReference>
<dbReference type="Pfam" id="PF03732">
    <property type="entry name" value="Retrotrans_gag"/>
    <property type="match status" value="1"/>
</dbReference>
<dbReference type="GO" id="GO:0006508">
    <property type="term" value="P:proteolysis"/>
    <property type="evidence" value="ECO:0007669"/>
    <property type="project" value="UniProtKB-KW"/>
</dbReference>
<dbReference type="CDD" id="cd01647">
    <property type="entry name" value="RT_LTR"/>
    <property type="match status" value="1"/>
</dbReference>
<evidence type="ECO:0000256" key="9">
    <source>
        <dbReference type="ARBA" id="ARBA00022842"/>
    </source>
</evidence>
<keyword evidence="15" id="KW-0863">Zinc-finger</keyword>
<reference evidence="21" key="1">
    <citation type="journal article" date="2019" name="Plant Biotechnol. J.">
        <title>Genome sequencing of the Australian wild diploid species Gossypium australe highlights disease resistance and delayed gland morphogenesis.</title>
        <authorList>
            <person name="Cai Y."/>
            <person name="Cai X."/>
            <person name="Wang Q."/>
            <person name="Wang P."/>
            <person name="Zhang Y."/>
            <person name="Cai C."/>
            <person name="Xu Y."/>
            <person name="Wang K."/>
            <person name="Zhou Z."/>
            <person name="Wang C."/>
            <person name="Geng S."/>
            <person name="Li B."/>
            <person name="Dong Q."/>
            <person name="Hou Y."/>
            <person name="Wang H."/>
            <person name="Ai P."/>
            <person name="Liu Z."/>
            <person name="Yi F."/>
            <person name="Sun M."/>
            <person name="An G."/>
            <person name="Cheng J."/>
            <person name="Zhang Y."/>
            <person name="Shi Q."/>
            <person name="Xie Y."/>
            <person name="Shi X."/>
            <person name="Chang Y."/>
            <person name="Huang F."/>
            <person name="Chen Y."/>
            <person name="Hong S."/>
            <person name="Mi L."/>
            <person name="Sun Q."/>
            <person name="Zhang L."/>
            <person name="Zhou B."/>
            <person name="Peng R."/>
            <person name="Zhang X."/>
            <person name="Liu F."/>
        </authorList>
    </citation>
    <scope>NUCLEOTIDE SEQUENCE [LARGE SCALE GENOMIC DNA]</scope>
    <source>
        <strain evidence="21">cv. PA1801</strain>
    </source>
</reference>
<evidence type="ECO:0000256" key="2">
    <source>
        <dbReference type="ARBA" id="ARBA00022679"/>
    </source>
</evidence>
<dbReference type="PANTHER" id="PTHR37984">
    <property type="entry name" value="PROTEIN CBG26694"/>
    <property type="match status" value="1"/>
</dbReference>
<evidence type="ECO:0000256" key="5">
    <source>
        <dbReference type="ARBA" id="ARBA00022723"/>
    </source>
</evidence>
<feature type="region of interest" description="Disordered" evidence="16">
    <location>
        <begin position="1"/>
        <end position="50"/>
    </location>
</feature>
<dbReference type="InterPro" id="IPR001878">
    <property type="entry name" value="Znf_CCHC"/>
</dbReference>
<feature type="domain" description="Integrase catalytic" evidence="19">
    <location>
        <begin position="1097"/>
        <end position="1260"/>
    </location>
</feature>
<dbReference type="Gene3D" id="1.10.340.70">
    <property type="match status" value="1"/>
</dbReference>
<dbReference type="Pfam" id="PF17921">
    <property type="entry name" value="Integrase_H2C2"/>
    <property type="match status" value="1"/>
</dbReference>
<sequence>MSTRGGRGRNTRGRGRGRMTVSEPVGSGQGSENEIPVPPPAGGGEFQDQTGDDAVSQAMLRVLERVAGVGGGAGVRKSVPERLRANGAEFFRGVSGVAPSTAEYWLEATERIMDDLDLTAEEKLKGIVSLLRDESYQWWLTVRDSVAAEDLTWDYFRAAYQKKYIGASYIDSQRKAFLRLVQGSKSVSEYEAEFLKLSRYARGMVATEHERCVRFEDGLRDELSLLIAPQQEREFAVLVEKAKVAEGIKESVRQGMDRSRLKRSFGSSGSSGNPQKRARPSGPNQSARFVAARQGPPQCNQCGKSHWGGCWTGGKGCFECGSLEHRVRDCPRRLARIQSESQGRNQFRGNGPPPQRGRGNGRGGNGSGRGRGAPGRGAGSSEARQPGLVYGARRREEGDAPDVITGTFLIFGTPYTALIDVASSIVETMDLDSEISSRQMTVISPLVRSDSWMDWLVKYQAKLDCAAKRMVLKTIEGNEVAMIGNRRDYLSNVVSALKAEKMVRKGCEAFVVHVYALEVKESAVEKVRTVKKFADVFPEELPGLPPDREVEFGIDLLPGTAPVSIAPYRMAPKELVELKAQIQELLDRGFIRPSVSPWGAPVLFVKKKDGTMRMCIDYRQLNKLTIKNKYPLPRIDDLFDQLKGAVVFSKIDLRSGYHQLKVKEADIHKTTFRTRYGHYKFLVMPFGLTNAPAAFMDMMNRVFQQYLDQFVVVFIDDILVYSRTEEEHDKHLRVVLQILREKQLYAKFSKCEFWLREVTFLGHVVSAEGIRVDPRKIEAVLDWKPPKTVAEIRSFLGLAGYYRRFVEGFSLIAAPMTKLLRKEVSFVWTEKQQESFDKLKKILTEAPVLIQPEAGKEFTVYCDASHTGLGCVLMQEGKVVAYASRQLRPHEINYSTHDLELAAVVFALKIWRHYLYGERSIVYTDHKSLKYLLTQKDLNLRQRRWVELLKDYDCSIEYHPGKANVVADALSRKVVSDLRAMFAHLSLYDDGSILAELQVKPTWVEQIKEKQLLDEVLSARRLQVQDGGLEGYSLSSDEDAHSSPYAMHPGGSKMYRDLREQFWWPGLKKEVTEFVGKCLTCQQVKADHQLPSGLLQPVKIPQWKWERITMDFVSGLPLTPSKKDSVWVVVDRLTKSAHFIPVRVDYSLQKLAKLYVSEIVRLHGVPVSIISDRDPRFTLRFWKALHQALGTRLDFSTAFHPQSDGQSERVIQILEDMLRGCVLDFRGSWEEFLPLAEFAYNNSYQASIKMAPYEALYGRKCRSPTCWTELGERQLLGPELVAETEDKVKLIQARLKEASDRQKSYADLKRRDIEFAVGDRVFLKVSPWKKVLRFGKKGKLSPRFIGPYKVLRRVGPVAYQLELPAELSQIHDVFHVSMLRRYRSDPSHVVAVEEIEVNPDLTMEEEPVQILDRDVKVLRRKSVPLVKGLNFGRVAREELGVASTSRSRGLVFELQSSLFVTHFGRHRREELDEVQTPLWTWSSDEVVGREEKGECDLVYSFEMGGGECVWGFGRNLGELEGEMDGIVGIAETLLPFHIVFPSKPKTESLLAESVVLLLGKSWPNISGVFRGLVSIVWILVVADCLRETLFGSGFGRKPNQYYCYEFTDDLYDTMAVDICDMGYEIRHISMRFGTSRGLVPQRLVPVVNTTVGWPHL</sequence>
<evidence type="ECO:0000256" key="3">
    <source>
        <dbReference type="ARBA" id="ARBA00022695"/>
    </source>
</evidence>
<dbReference type="SUPFAM" id="SSF53098">
    <property type="entry name" value="Ribonuclease H-like"/>
    <property type="match status" value="1"/>
</dbReference>
<evidence type="ECO:0000256" key="12">
    <source>
        <dbReference type="ARBA" id="ARBA00022932"/>
    </source>
</evidence>
<comment type="caution">
    <text evidence="20">The sequence shown here is derived from an EMBL/GenBank/DDBJ whole genome shotgun (WGS) entry which is preliminary data.</text>
</comment>
<dbReference type="InterPro" id="IPR012337">
    <property type="entry name" value="RNaseH-like_sf"/>
</dbReference>
<dbReference type="PANTHER" id="PTHR37984:SF5">
    <property type="entry name" value="PROTEIN NYNRIN-LIKE"/>
    <property type="match status" value="1"/>
</dbReference>
<feature type="region of interest" description="Disordered" evidence="16">
    <location>
        <begin position="338"/>
        <end position="386"/>
    </location>
</feature>
<dbReference type="FunFam" id="3.30.70.270:FF:000020">
    <property type="entry name" value="Transposon Tf2-6 polyprotein-like Protein"/>
    <property type="match status" value="1"/>
</dbReference>
<dbReference type="GO" id="GO:0003964">
    <property type="term" value="F:RNA-directed DNA polymerase activity"/>
    <property type="evidence" value="ECO:0007669"/>
    <property type="project" value="UniProtKB-KW"/>
</dbReference>
<dbReference type="Pfam" id="PF00078">
    <property type="entry name" value="RVT_1"/>
    <property type="match status" value="1"/>
</dbReference>
<dbReference type="SUPFAM" id="SSF56672">
    <property type="entry name" value="DNA/RNA polymerases"/>
    <property type="match status" value="1"/>
</dbReference>
<keyword evidence="9" id="KW-0460">Magnesium</keyword>
<dbReference type="CDD" id="cd09274">
    <property type="entry name" value="RNase_HI_RT_Ty3"/>
    <property type="match status" value="1"/>
</dbReference>
<dbReference type="GO" id="GO:0003677">
    <property type="term" value="F:DNA binding"/>
    <property type="evidence" value="ECO:0007669"/>
    <property type="project" value="UniProtKB-KW"/>
</dbReference>
<dbReference type="PROSITE" id="PS50994">
    <property type="entry name" value="INTEGRASE"/>
    <property type="match status" value="1"/>
</dbReference>
<dbReference type="Gene3D" id="3.30.420.10">
    <property type="entry name" value="Ribonuclease H-like superfamily/Ribonuclease H"/>
    <property type="match status" value="1"/>
</dbReference>
<gene>
    <name evidence="20" type="ORF">EPI10_005829</name>
</gene>
<dbReference type="Gene3D" id="3.30.70.270">
    <property type="match status" value="2"/>
</dbReference>
<evidence type="ECO:0000256" key="14">
    <source>
        <dbReference type="ARBA" id="ARBA00023172"/>
    </source>
</evidence>
<evidence type="ECO:0000259" key="19">
    <source>
        <dbReference type="PROSITE" id="PS50994"/>
    </source>
</evidence>
<keyword evidence="6" id="KW-0064">Aspartyl protease</keyword>
<dbReference type="Gene3D" id="3.10.10.10">
    <property type="entry name" value="HIV Type 1 Reverse Transcriptase, subunit A, domain 1"/>
    <property type="match status" value="1"/>
</dbReference>
<feature type="compositionally biased region" description="Basic and acidic residues" evidence="16">
    <location>
        <begin position="250"/>
        <end position="259"/>
    </location>
</feature>
<dbReference type="InterPro" id="IPR005162">
    <property type="entry name" value="Retrotrans_gag_dom"/>
</dbReference>
<dbReference type="InterPro" id="IPR043128">
    <property type="entry name" value="Rev_trsase/Diguanyl_cyclase"/>
</dbReference>
<dbReference type="GO" id="GO:0003887">
    <property type="term" value="F:DNA-directed DNA polymerase activity"/>
    <property type="evidence" value="ECO:0007669"/>
    <property type="project" value="UniProtKB-KW"/>
</dbReference>
<dbReference type="GO" id="GO:0008270">
    <property type="term" value="F:zinc ion binding"/>
    <property type="evidence" value="ECO:0007669"/>
    <property type="project" value="UniProtKB-KW"/>
</dbReference>
<proteinExistence type="predicted"/>
<keyword evidence="21" id="KW-1185">Reference proteome</keyword>
<dbReference type="GO" id="GO:0004519">
    <property type="term" value="F:endonuclease activity"/>
    <property type="evidence" value="ECO:0007669"/>
    <property type="project" value="UniProtKB-KW"/>
</dbReference>
<organism evidence="20 21">
    <name type="scientific">Gossypium australe</name>
    <dbReference type="NCBI Taxonomy" id="47621"/>
    <lineage>
        <taxon>Eukaryota</taxon>
        <taxon>Viridiplantae</taxon>
        <taxon>Streptophyta</taxon>
        <taxon>Embryophyta</taxon>
        <taxon>Tracheophyta</taxon>
        <taxon>Spermatophyta</taxon>
        <taxon>Magnoliopsida</taxon>
        <taxon>eudicotyledons</taxon>
        <taxon>Gunneridae</taxon>
        <taxon>Pentapetalae</taxon>
        <taxon>rosids</taxon>
        <taxon>malvids</taxon>
        <taxon>Malvales</taxon>
        <taxon>Malvaceae</taxon>
        <taxon>Malvoideae</taxon>
        <taxon>Gossypium</taxon>
    </lineage>
</organism>
<keyword evidence="14" id="KW-0233">DNA recombination</keyword>
<evidence type="ECO:0000256" key="10">
    <source>
        <dbReference type="ARBA" id="ARBA00022908"/>
    </source>
</evidence>
<evidence type="ECO:0000313" key="21">
    <source>
        <dbReference type="Proteomes" id="UP000325315"/>
    </source>
</evidence>
<evidence type="ECO:0000313" key="20">
    <source>
        <dbReference type="EMBL" id="KAA3483681.1"/>
    </source>
</evidence>
<dbReference type="Pfam" id="PF17917">
    <property type="entry name" value="RT_RNaseH"/>
    <property type="match status" value="1"/>
</dbReference>
<keyword evidence="13" id="KW-0238">DNA-binding</keyword>
<dbReference type="Proteomes" id="UP000325315">
    <property type="component" value="Unassembled WGS sequence"/>
</dbReference>
<name>A0A5B6WP67_9ROSI</name>
<dbReference type="GO" id="GO:0015074">
    <property type="term" value="P:DNA integration"/>
    <property type="evidence" value="ECO:0007669"/>
    <property type="project" value="UniProtKB-KW"/>
</dbReference>
<evidence type="ECO:0000259" key="17">
    <source>
        <dbReference type="PROSITE" id="PS50158"/>
    </source>
</evidence>
<feature type="compositionally biased region" description="Basic residues" evidence="16">
    <location>
        <begin position="1"/>
        <end position="17"/>
    </location>
</feature>
<feature type="compositionally biased region" description="Polar residues" evidence="16">
    <location>
        <begin position="265"/>
        <end position="274"/>
    </location>
</feature>
<evidence type="ECO:0000256" key="4">
    <source>
        <dbReference type="ARBA" id="ARBA00022722"/>
    </source>
</evidence>
<dbReference type="GO" id="GO:0004190">
    <property type="term" value="F:aspartic-type endopeptidase activity"/>
    <property type="evidence" value="ECO:0007669"/>
    <property type="project" value="UniProtKB-KW"/>
</dbReference>
<evidence type="ECO:0000256" key="6">
    <source>
        <dbReference type="ARBA" id="ARBA00022750"/>
    </source>
</evidence>
<protein>
    <submittedName>
        <fullName evidence="20">DNA/RNA polymerases superfamily protein</fullName>
    </submittedName>
</protein>
<keyword evidence="4" id="KW-0540">Nuclease</keyword>
<evidence type="ECO:0000256" key="1">
    <source>
        <dbReference type="ARBA" id="ARBA00022670"/>
    </source>
</evidence>
<dbReference type="Pfam" id="PF24626">
    <property type="entry name" value="SH3_Tf2-1"/>
    <property type="match status" value="1"/>
</dbReference>
<dbReference type="InterPro" id="IPR041588">
    <property type="entry name" value="Integrase_H2C2"/>
</dbReference>
<keyword evidence="10" id="KW-0229">DNA integration</keyword>
<keyword evidence="15" id="KW-0862">Zinc</keyword>
<dbReference type="InterPro" id="IPR000477">
    <property type="entry name" value="RT_dom"/>
</dbReference>